<organism evidence="5 6">
    <name type="scientific">Acidicapsa dinghuensis</name>
    <dbReference type="NCBI Taxonomy" id="2218256"/>
    <lineage>
        <taxon>Bacteria</taxon>
        <taxon>Pseudomonadati</taxon>
        <taxon>Acidobacteriota</taxon>
        <taxon>Terriglobia</taxon>
        <taxon>Terriglobales</taxon>
        <taxon>Acidobacteriaceae</taxon>
        <taxon>Acidicapsa</taxon>
    </lineage>
</organism>
<dbReference type="RefSeq" id="WP_263337847.1">
    <property type="nucleotide sequence ID" value="NZ_JAGSYH010000004.1"/>
</dbReference>
<dbReference type="Pfam" id="PF00440">
    <property type="entry name" value="TetR_N"/>
    <property type="match status" value="1"/>
</dbReference>
<dbReference type="Pfam" id="PF14246">
    <property type="entry name" value="TetR_C_7"/>
    <property type="match status" value="1"/>
</dbReference>
<dbReference type="InterPro" id="IPR009057">
    <property type="entry name" value="Homeodomain-like_sf"/>
</dbReference>
<evidence type="ECO:0000259" key="4">
    <source>
        <dbReference type="PROSITE" id="PS50977"/>
    </source>
</evidence>
<feature type="DNA-binding region" description="H-T-H motif" evidence="2">
    <location>
        <begin position="50"/>
        <end position="69"/>
    </location>
</feature>
<dbReference type="InterPro" id="IPR050109">
    <property type="entry name" value="HTH-type_TetR-like_transc_reg"/>
</dbReference>
<reference evidence="6" key="1">
    <citation type="journal article" date="2019" name="Int. J. Syst. Evol. Microbiol.">
        <title>The Global Catalogue of Microorganisms (GCM) 10K type strain sequencing project: providing services to taxonomists for standard genome sequencing and annotation.</title>
        <authorList>
            <consortium name="The Broad Institute Genomics Platform"/>
            <consortium name="The Broad Institute Genome Sequencing Center for Infectious Disease"/>
            <person name="Wu L."/>
            <person name="Ma J."/>
        </authorList>
    </citation>
    <scope>NUCLEOTIDE SEQUENCE [LARGE SCALE GENOMIC DNA]</scope>
    <source>
        <strain evidence="6">JCM 4087</strain>
    </source>
</reference>
<keyword evidence="6" id="KW-1185">Reference proteome</keyword>
<feature type="domain" description="HTH tetR-type" evidence="4">
    <location>
        <begin position="27"/>
        <end position="87"/>
    </location>
</feature>
<keyword evidence="1 2" id="KW-0238">DNA-binding</keyword>
<accession>A0ABW1ED67</accession>
<evidence type="ECO:0000313" key="5">
    <source>
        <dbReference type="EMBL" id="MFC5861954.1"/>
    </source>
</evidence>
<dbReference type="Proteomes" id="UP001596091">
    <property type="component" value="Unassembled WGS sequence"/>
</dbReference>
<name>A0ABW1ED67_9BACT</name>
<dbReference type="EMBL" id="JBHSPH010000002">
    <property type="protein sequence ID" value="MFC5861954.1"/>
    <property type="molecule type" value="Genomic_DNA"/>
</dbReference>
<dbReference type="InterPro" id="IPR001647">
    <property type="entry name" value="HTH_TetR"/>
</dbReference>
<evidence type="ECO:0000256" key="2">
    <source>
        <dbReference type="PROSITE-ProRule" id="PRU00335"/>
    </source>
</evidence>
<dbReference type="SUPFAM" id="SSF46689">
    <property type="entry name" value="Homeodomain-like"/>
    <property type="match status" value="1"/>
</dbReference>
<evidence type="ECO:0000313" key="6">
    <source>
        <dbReference type="Proteomes" id="UP001596091"/>
    </source>
</evidence>
<dbReference type="PANTHER" id="PTHR30055">
    <property type="entry name" value="HTH-TYPE TRANSCRIPTIONAL REGULATOR RUTR"/>
    <property type="match status" value="1"/>
</dbReference>
<dbReference type="PROSITE" id="PS50977">
    <property type="entry name" value="HTH_TETR_2"/>
    <property type="match status" value="1"/>
</dbReference>
<evidence type="ECO:0000256" key="3">
    <source>
        <dbReference type="SAM" id="MobiDB-lite"/>
    </source>
</evidence>
<gene>
    <name evidence="5" type="ORF">ACFPT7_06590</name>
</gene>
<dbReference type="PRINTS" id="PR00455">
    <property type="entry name" value="HTHTETR"/>
</dbReference>
<evidence type="ECO:0000256" key="1">
    <source>
        <dbReference type="ARBA" id="ARBA00023125"/>
    </source>
</evidence>
<sequence length="234" mass="26468">MKTTSPAKRETESKKGASASIQTRLDDDRVSELLDVAAEVFIEHGFEGASTNEIARRGNCSKTTLYARYPTKEKLFLAVVERRMESILSEFATTLQPDPPIEQTLNEYGFDLLQLVLSENQRGMVRVISMESSKFPHLAKRFYELGPGRGVAFLASYMEEQIRRHRLVKESPQMMAEHLMSLITGGYVRWTMLGLPDNVSLKEKKRRVSAAVEMFLRAYSTRIGGPTKYSHAGQ</sequence>
<dbReference type="PANTHER" id="PTHR30055:SF146">
    <property type="entry name" value="HTH-TYPE TRANSCRIPTIONAL DUAL REGULATOR CECR"/>
    <property type="match status" value="1"/>
</dbReference>
<proteinExistence type="predicted"/>
<feature type="region of interest" description="Disordered" evidence="3">
    <location>
        <begin position="1"/>
        <end position="22"/>
    </location>
</feature>
<protein>
    <submittedName>
        <fullName evidence="5">TetR/AcrR family transcriptional regulator</fullName>
    </submittedName>
</protein>
<dbReference type="InterPro" id="IPR039536">
    <property type="entry name" value="TetR_C_Proteobacteria"/>
</dbReference>
<dbReference type="Gene3D" id="1.10.357.10">
    <property type="entry name" value="Tetracycline Repressor, domain 2"/>
    <property type="match status" value="1"/>
</dbReference>
<comment type="caution">
    <text evidence="5">The sequence shown here is derived from an EMBL/GenBank/DDBJ whole genome shotgun (WGS) entry which is preliminary data.</text>
</comment>